<dbReference type="InterPro" id="IPR036866">
    <property type="entry name" value="RibonucZ/Hydroxyglut_hydro"/>
</dbReference>
<dbReference type="PANTHER" id="PTHR13754:SF18">
    <property type="entry name" value="7,8-DIHYDROPTERIN-6-METHYL-4-(BETA-D-RIBOFURANOSYL)-AMINOBENZENE-5'-PHOSPHATE SYNTHASE"/>
    <property type="match status" value="1"/>
</dbReference>
<evidence type="ECO:0000313" key="2">
    <source>
        <dbReference type="EMBL" id="MDQ0202342.1"/>
    </source>
</evidence>
<evidence type="ECO:0000313" key="3">
    <source>
        <dbReference type="Proteomes" id="UP001239167"/>
    </source>
</evidence>
<dbReference type="SUPFAM" id="SSF56281">
    <property type="entry name" value="Metallo-hydrolase/oxidoreductase"/>
    <property type="match status" value="1"/>
</dbReference>
<comment type="caution">
    <text evidence="2">The sequence shown here is derived from an EMBL/GenBank/DDBJ whole genome shotgun (WGS) entry which is preliminary data.</text>
</comment>
<name>A0ABT9Y3E3_9FIRM</name>
<dbReference type="Proteomes" id="UP001239167">
    <property type="component" value="Unassembled WGS sequence"/>
</dbReference>
<protein>
    <submittedName>
        <fullName evidence="2">7, 8-dihydropterin-6-yl-methyl-4-(Beta-D-ribofuranosyl)aminobenzene 5'-phosphate synthase</fullName>
        <ecNumber evidence="2">2.5.1.105</ecNumber>
    </submittedName>
</protein>
<dbReference type="Pfam" id="PF00753">
    <property type="entry name" value="Lactamase_B"/>
    <property type="match status" value="1"/>
</dbReference>
<proteinExistence type="predicted"/>
<dbReference type="CDD" id="cd07713">
    <property type="entry name" value="DHPS-like_MBL-fold"/>
    <property type="match status" value="1"/>
</dbReference>
<dbReference type="Gene3D" id="3.60.15.10">
    <property type="entry name" value="Ribonuclease Z/Hydroxyacylglutathione hydrolase-like"/>
    <property type="match status" value="1"/>
</dbReference>
<feature type="domain" description="Metallo-beta-lactamase" evidence="1">
    <location>
        <begin position="21"/>
        <end position="195"/>
    </location>
</feature>
<dbReference type="EC" id="2.5.1.105" evidence="2"/>
<accession>A0ABT9Y3E3</accession>
<reference evidence="2 3" key="1">
    <citation type="submission" date="2023-07" db="EMBL/GenBank/DDBJ databases">
        <title>Genomic Encyclopedia of Type Strains, Phase IV (KMG-IV): sequencing the most valuable type-strain genomes for metagenomic binning, comparative biology and taxonomic classification.</title>
        <authorList>
            <person name="Goeker M."/>
        </authorList>
    </citation>
    <scope>NUCLEOTIDE SEQUENCE [LARGE SCALE GENOMIC DNA]</scope>
    <source>
        <strain evidence="2 3">DSM 16980</strain>
    </source>
</reference>
<evidence type="ECO:0000259" key="1">
    <source>
        <dbReference type="SMART" id="SM00849"/>
    </source>
</evidence>
<keyword evidence="3" id="KW-1185">Reference proteome</keyword>
<dbReference type="RefSeq" id="WP_196605916.1">
    <property type="nucleotide sequence ID" value="NZ_CP116940.1"/>
</dbReference>
<sequence length="278" mass="31791">MKLTVLVDNNTLIDHYFLGEPAVSYYIEDENMKLLFDVGYTDIFLKNAQKMHIALNDISTIVISHGHNDHTGGLPYLIRHCADAYTEHGKYNKPELIAHPLAFCDKYEDKNEIGSLIKEDILKRYFRLVLSKSEIWLTNNLVFLGEIERKNDFENKKPIGKFRNKDRDFDDFLLDDSALVYKASKGLVIIAGCAHSGICNIVEKAKSICHDTRIIDIIGGFHLLGPSEELLQKTCLYMKQNKIQHISPCHCTDLQSKIELSRNFRIQEVGVGLTIEYV</sequence>
<gene>
    <name evidence="2" type="ORF">J2S01_000027</name>
</gene>
<dbReference type="InterPro" id="IPR052926">
    <property type="entry name" value="Metallo-beta-lactamase_dom"/>
</dbReference>
<organism evidence="2 3">
    <name type="scientific">Pectinatus haikarae</name>
    <dbReference type="NCBI Taxonomy" id="349096"/>
    <lineage>
        <taxon>Bacteria</taxon>
        <taxon>Bacillati</taxon>
        <taxon>Bacillota</taxon>
        <taxon>Negativicutes</taxon>
        <taxon>Selenomonadales</taxon>
        <taxon>Selenomonadaceae</taxon>
        <taxon>Pectinatus</taxon>
    </lineage>
</organism>
<dbReference type="GO" id="GO:0102041">
    <property type="term" value="F:7,8-dihydropterin-6-yl-methyl-4-(beta-D-ribofuranosyl)aminobenzene 5'-phosphate synthase"/>
    <property type="evidence" value="ECO:0007669"/>
    <property type="project" value="UniProtKB-EC"/>
</dbReference>
<dbReference type="PANTHER" id="PTHR13754">
    <property type="entry name" value="METALLO-BETA-LACTAMASE SUPERFAMILY PROTEIN"/>
    <property type="match status" value="1"/>
</dbReference>
<dbReference type="InterPro" id="IPR041712">
    <property type="entry name" value="DHPS-like_MBL-fold"/>
</dbReference>
<dbReference type="SMART" id="SM00849">
    <property type="entry name" value="Lactamase_B"/>
    <property type="match status" value="1"/>
</dbReference>
<keyword evidence="2" id="KW-0808">Transferase</keyword>
<dbReference type="InterPro" id="IPR001279">
    <property type="entry name" value="Metallo-B-lactamas"/>
</dbReference>
<dbReference type="EMBL" id="JAUSUE010000001">
    <property type="protein sequence ID" value="MDQ0202342.1"/>
    <property type="molecule type" value="Genomic_DNA"/>
</dbReference>